<keyword evidence="2" id="KW-0472">Membrane</keyword>
<sequence>MPLTRRGTSARQDGDPPGEAPPAAVRAGLFALVGLALGVASHRLLSGQTVSWPRVVAAGGLLFAVGLFGARRPRSLTVVTVACLTAQAVLHEVLGGLHVTHPAPVASARGHGHHSASAADGGGLLAGHEAWHVRIQHSAAMTVAHVLVALVIAVVMHRADVVCWSVADGGAGAVALVVAGIGRMFSAWAWTSAGCRPEPAPRPGMSRERSTAKPSLLADVVVRRGPPHGSEIA</sequence>
<feature type="region of interest" description="Disordered" evidence="1">
    <location>
        <begin position="1"/>
        <end position="21"/>
    </location>
</feature>
<feature type="transmembrane region" description="Helical" evidence="2">
    <location>
        <begin position="52"/>
        <end position="70"/>
    </location>
</feature>
<evidence type="ECO:0000313" key="3">
    <source>
        <dbReference type="EMBL" id="MCH6161385.1"/>
    </source>
</evidence>
<dbReference type="RefSeq" id="WP_241059799.1">
    <property type="nucleotide sequence ID" value="NZ_JAKWJU010000002.1"/>
</dbReference>
<keyword evidence="2" id="KW-1133">Transmembrane helix</keyword>
<reference evidence="3" key="1">
    <citation type="submission" date="2022-03" db="EMBL/GenBank/DDBJ databases">
        <authorList>
            <person name="Santos J.D.N."/>
            <person name="Kallscheuer N."/>
            <person name="Jogler C."/>
            <person name="Lage O.M."/>
        </authorList>
    </citation>
    <scope>NUCLEOTIDE SEQUENCE</scope>
    <source>
        <strain evidence="3">M600PL45_2</strain>
    </source>
</reference>
<protein>
    <recommendedName>
        <fullName evidence="5">Integral membrane protein</fullName>
    </recommendedName>
</protein>
<feature type="compositionally biased region" description="Polar residues" evidence="1">
    <location>
        <begin position="1"/>
        <end position="11"/>
    </location>
</feature>
<organism evidence="3 4">
    <name type="scientific">Streptomyces marispadix</name>
    <dbReference type="NCBI Taxonomy" id="2922868"/>
    <lineage>
        <taxon>Bacteria</taxon>
        <taxon>Bacillati</taxon>
        <taxon>Actinomycetota</taxon>
        <taxon>Actinomycetes</taxon>
        <taxon>Kitasatosporales</taxon>
        <taxon>Streptomycetaceae</taxon>
        <taxon>Streptomyces</taxon>
    </lineage>
</organism>
<proteinExistence type="predicted"/>
<feature type="region of interest" description="Disordered" evidence="1">
    <location>
        <begin position="196"/>
        <end position="216"/>
    </location>
</feature>
<name>A0ABS9SYN5_9ACTN</name>
<accession>A0ABS9SYN5</accession>
<evidence type="ECO:0000256" key="1">
    <source>
        <dbReference type="SAM" id="MobiDB-lite"/>
    </source>
</evidence>
<feature type="transmembrane region" description="Helical" evidence="2">
    <location>
        <begin position="171"/>
        <end position="190"/>
    </location>
</feature>
<feature type="transmembrane region" description="Helical" evidence="2">
    <location>
        <begin position="20"/>
        <end position="40"/>
    </location>
</feature>
<feature type="transmembrane region" description="Helical" evidence="2">
    <location>
        <begin position="139"/>
        <end position="159"/>
    </location>
</feature>
<comment type="caution">
    <text evidence="3">The sequence shown here is derived from an EMBL/GenBank/DDBJ whole genome shotgun (WGS) entry which is preliminary data.</text>
</comment>
<keyword evidence="4" id="KW-1185">Reference proteome</keyword>
<gene>
    <name evidence="3" type="ORF">MMA15_13540</name>
</gene>
<reference evidence="3" key="2">
    <citation type="journal article" date="2023" name="Int. J. Syst. Evol. Microbiol.">
        <title>Streptomyces marispadix sp. nov., isolated from marine beach sediment of the Northern Coast of Portugal.</title>
        <authorList>
            <person name="dos Santos J.D.N."/>
            <person name="Vitorino I.R."/>
            <person name="Kallscheuer N."/>
            <person name="Srivastava A."/>
            <person name="Krautwurst S."/>
            <person name="Marz M."/>
            <person name="Jogler C."/>
            <person name="Lobo Da Cunha A."/>
            <person name="Catita J."/>
            <person name="Goncalves H."/>
            <person name="Gonzalez I."/>
            <person name="Reyes F."/>
            <person name="Lage O.M."/>
        </authorList>
    </citation>
    <scope>NUCLEOTIDE SEQUENCE</scope>
    <source>
        <strain evidence="3">M600PL45_2</strain>
    </source>
</reference>
<dbReference type="Proteomes" id="UP001166784">
    <property type="component" value="Unassembled WGS sequence"/>
</dbReference>
<keyword evidence="2" id="KW-0812">Transmembrane</keyword>
<evidence type="ECO:0008006" key="5">
    <source>
        <dbReference type="Google" id="ProtNLM"/>
    </source>
</evidence>
<dbReference type="EMBL" id="JAKWJU010000002">
    <property type="protein sequence ID" value="MCH6161385.1"/>
    <property type="molecule type" value="Genomic_DNA"/>
</dbReference>
<evidence type="ECO:0000256" key="2">
    <source>
        <dbReference type="SAM" id="Phobius"/>
    </source>
</evidence>
<evidence type="ECO:0000313" key="4">
    <source>
        <dbReference type="Proteomes" id="UP001166784"/>
    </source>
</evidence>